<reference evidence="3 4" key="1">
    <citation type="submission" date="2018-08" db="EMBL/GenBank/DDBJ databases">
        <title>A genome reference for cultivated species of the human gut microbiota.</title>
        <authorList>
            <person name="Zou Y."/>
            <person name="Xue W."/>
            <person name="Luo G."/>
        </authorList>
    </citation>
    <scope>NUCLEOTIDE SEQUENCE [LARGE SCALE GENOMIC DNA]</scope>
    <source>
        <strain evidence="3 4">AM07-24</strain>
    </source>
</reference>
<protein>
    <recommendedName>
        <fullName evidence="2">Antitoxin</fullName>
    </recommendedName>
</protein>
<proteinExistence type="inferred from homology"/>
<accession>A0A415E192</accession>
<dbReference type="OrthoDB" id="9795585at2"/>
<dbReference type="RefSeq" id="WP_067534523.1">
    <property type="nucleotide sequence ID" value="NZ_AP025567.1"/>
</dbReference>
<evidence type="ECO:0000313" key="3">
    <source>
        <dbReference type="EMBL" id="RHJ87422.1"/>
    </source>
</evidence>
<dbReference type="STRING" id="1776384.GCA_900086585_00980"/>
<dbReference type="GeneID" id="83003370"/>
<name>A0A415E192_9FIRM</name>
<dbReference type="Pfam" id="PF02604">
    <property type="entry name" value="PhdYeFM_antitox"/>
    <property type="match status" value="1"/>
</dbReference>
<dbReference type="Proteomes" id="UP000284841">
    <property type="component" value="Unassembled WGS sequence"/>
</dbReference>
<dbReference type="InterPro" id="IPR036165">
    <property type="entry name" value="YefM-like_sf"/>
</dbReference>
<dbReference type="EMBL" id="QRMS01000003">
    <property type="protein sequence ID" value="RHJ87422.1"/>
    <property type="molecule type" value="Genomic_DNA"/>
</dbReference>
<comment type="function">
    <text evidence="2">Antitoxin component of a type II toxin-antitoxin (TA) system.</text>
</comment>
<evidence type="ECO:0000256" key="1">
    <source>
        <dbReference type="ARBA" id="ARBA00009981"/>
    </source>
</evidence>
<comment type="similarity">
    <text evidence="1 2">Belongs to the phD/YefM antitoxin family.</text>
</comment>
<evidence type="ECO:0000313" key="4">
    <source>
        <dbReference type="Proteomes" id="UP000284841"/>
    </source>
</evidence>
<dbReference type="AlphaFoldDB" id="A0A415E192"/>
<dbReference type="InterPro" id="IPR006442">
    <property type="entry name" value="Antitoxin_Phd/YefM"/>
</dbReference>
<organism evidence="3 4">
    <name type="scientific">Emergencia timonensis</name>
    <dbReference type="NCBI Taxonomy" id="1776384"/>
    <lineage>
        <taxon>Bacteria</taxon>
        <taxon>Bacillati</taxon>
        <taxon>Bacillota</taxon>
        <taxon>Clostridia</taxon>
        <taxon>Peptostreptococcales</taxon>
        <taxon>Anaerovoracaceae</taxon>
        <taxon>Emergencia</taxon>
    </lineage>
</organism>
<evidence type="ECO:0000256" key="2">
    <source>
        <dbReference type="RuleBase" id="RU362080"/>
    </source>
</evidence>
<sequence length="90" mass="10350">MIIKPSASIRNDYNGVVSLCRETSEPIYLTRNGEGDAVMMDIATFNKREQMLQLREKLLEVEENRLRGKKGYFIEEADEILRNALDEAAK</sequence>
<comment type="caution">
    <text evidence="3">The sequence shown here is derived from an EMBL/GenBank/DDBJ whole genome shotgun (WGS) entry which is preliminary data.</text>
</comment>
<dbReference type="SUPFAM" id="SSF143120">
    <property type="entry name" value="YefM-like"/>
    <property type="match status" value="1"/>
</dbReference>
<keyword evidence="4" id="KW-1185">Reference proteome</keyword>
<gene>
    <name evidence="3" type="ORF">DW099_12045</name>
</gene>